<dbReference type="RefSeq" id="WP_160843063.1">
    <property type="nucleotide sequence ID" value="NZ_WVHT01000001.1"/>
</dbReference>
<dbReference type="AlphaFoldDB" id="A0A7K1Y631"/>
<keyword evidence="2" id="KW-0012">Acyltransferase</keyword>
<dbReference type="PANTHER" id="PTHR43420">
    <property type="entry name" value="ACETYLTRANSFERASE"/>
    <property type="match status" value="1"/>
</dbReference>
<dbReference type="EMBL" id="WVHT01000001">
    <property type="protein sequence ID" value="MXV49900.1"/>
    <property type="molecule type" value="Genomic_DNA"/>
</dbReference>
<dbReference type="SUPFAM" id="SSF55729">
    <property type="entry name" value="Acyl-CoA N-acyltransferases (Nat)"/>
    <property type="match status" value="1"/>
</dbReference>
<gene>
    <name evidence="4" type="ORF">GS399_02875</name>
</gene>
<organism evidence="4 5">
    <name type="scientific">Hufsiella arboris</name>
    <dbReference type="NCBI Taxonomy" id="2695275"/>
    <lineage>
        <taxon>Bacteria</taxon>
        <taxon>Pseudomonadati</taxon>
        <taxon>Bacteroidota</taxon>
        <taxon>Sphingobacteriia</taxon>
        <taxon>Sphingobacteriales</taxon>
        <taxon>Sphingobacteriaceae</taxon>
        <taxon>Hufsiella</taxon>
    </lineage>
</organism>
<keyword evidence="5" id="KW-1185">Reference proteome</keyword>
<evidence type="ECO:0000256" key="1">
    <source>
        <dbReference type="ARBA" id="ARBA00022679"/>
    </source>
</evidence>
<dbReference type="GO" id="GO:0016747">
    <property type="term" value="F:acyltransferase activity, transferring groups other than amino-acyl groups"/>
    <property type="evidence" value="ECO:0007669"/>
    <property type="project" value="InterPro"/>
</dbReference>
<dbReference type="Gene3D" id="3.40.630.30">
    <property type="match status" value="1"/>
</dbReference>
<dbReference type="Proteomes" id="UP000466586">
    <property type="component" value="Unassembled WGS sequence"/>
</dbReference>
<name>A0A7K1Y631_9SPHI</name>
<feature type="domain" description="N-acetyltransferase" evidence="3">
    <location>
        <begin position="1"/>
        <end position="159"/>
    </location>
</feature>
<protein>
    <submittedName>
        <fullName evidence="4">GNAT family N-acetyltransferase</fullName>
    </submittedName>
</protein>
<dbReference type="Pfam" id="PF13673">
    <property type="entry name" value="Acetyltransf_10"/>
    <property type="match status" value="1"/>
</dbReference>
<dbReference type="InterPro" id="IPR016181">
    <property type="entry name" value="Acyl_CoA_acyltransferase"/>
</dbReference>
<reference evidence="4 5" key="1">
    <citation type="submission" date="2019-11" db="EMBL/GenBank/DDBJ databases">
        <title>Pedobacter sp. HMF7647 Genome sequencing and assembly.</title>
        <authorList>
            <person name="Kang H."/>
            <person name="Kim H."/>
            <person name="Joh K."/>
        </authorList>
    </citation>
    <scope>NUCLEOTIDE SEQUENCE [LARGE SCALE GENOMIC DNA]</scope>
    <source>
        <strain evidence="4 5">HMF7647</strain>
    </source>
</reference>
<dbReference type="InterPro" id="IPR000182">
    <property type="entry name" value="GNAT_dom"/>
</dbReference>
<evidence type="ECO:0000313" key="4">
    <source>
        <dbReference type="EMBL" id="MXV49900.1"/>
    </source>
</evidence>
<sequence length="159" mass="18450">MIFETATVNDLPTIHKLAHEIWWPTYSEVISAEQISFMLENMYSEEALLQQMNEGMQFLLVNDEDGPIAFAGHCAEESAYKLHKIYLLPRAQGKGLGKKIIDHVADIARANYFQCLELNVNRNNPAFEFYKKLGFEVYQTVDIPYYEFVLNDYVMRKAL</sequence>
<evidence type="ECO:0000256" key="2">
    <source>
        <dbReference type="ARBA" id="ARBA00023315"/>
    </source>
</evidence>
<dbReference type="PANTHER" id="PTHR43420:SF47">
    <property type="entry name" value="N-ACETYLTRANSFERASE DOMAIN-CONTAINING PROTEIN"/>
    <property type="match status" value="1"/>
</dbReference>
<comment type="caution">
    <text evidence="4">The sequence shown here is derived from an EMBL/GenBank/DDBJ whole genome shotgun (WGS) entry which is preliminary data.</text>
</comment>
<dbReference type="PROSITE" id="PS51186">
    <property type="entry name" value="GNAT"/>
    <property type="match status" value="1"/>
</dbReference>
<accession>A0A7K1Y631</accession>
<keyword evidence="1 4" id="KW-0808">Transferase</keyword>
<proteinExistence type="predicted"/>
<evidence type="ECO:0000259" key="3">
    <source>
        <dbReference type="PROSITE" id="PS51186"/>
    </source>
</evidence>
<evidence type="ECO:0000313" key="5">
    <source>
        <dbReference type="Proteomes" id="UP000466586"/>
    </source>
</evidence>
<dbReference type="CDD" id="cd04301">
    <property type="entry name" value="NAT_SF"/>
    <property type="match status" value="1"/>
</dbReference>
<dbReference type="InterPro" id="IPR050680">
    <property type="entry name" value="YpeA/RimI_acetyltransf"/>
</dbReference>